<name>A0A4C1SUB0_EUMVA</name>
<protein>
    <submittedName>
        <fullName evidence="1">Uncharacterized protein</fullName>
    </submittedName>
</protein>
<dbReference type="EMBL" id="BGZK01000019">
    <property type="protein sequence ID" value="GBP05759.1"/>
    <property type="molecule type" value="Genomic_DNA"/>
</dbReference>
<proteinExistence type="predicted"/>
<reference evidence="1 2" key="1">
    <citation type="journal article" date="2019" name="Commun. Biol.">
        <title>The bagworm genome reveals a unique fibroin gene that provides high tensile strength.</title>
        <authorList>
            <person name="Kono N."/>
            <person name="Nakamura H."/>
            <person name="Ohtoshi R."/>
            <person name="Tomita M."/>
            <person name="Numata K."/>
            <person name="Arakawa K."/>
        </authorList>
    </citation>
    <scope>NUCLEOTIDE SEQUENCE [LARGE SCALE GENOMIC DNA]</scope>
</reference>
<gene>
    <name evidence="1" type="ORF">EVAR_5083_1</name>
</gene>
<evidence type="ECO:0000313" key="1">
    <source>
        <dbReference type="EMBL" id="GBP05759.1"/>
    </source>
</evidence>
<evidence type="ECO:0000313" key="2">
    <source>
        <dbReference type="Proteomes" id="UP000299102"/>
    </source>
</evidence>
<dbReference type="AlphaFoldDB" id="A0A4C1SUB0"/>
<keyword evidence="2" id="KW-1185">Reference proteome</keyword>
<comment type="caution">
    <text evidence="1">The sequence shown here is derived from an EMBL/GenBank/DDBJ whole genome shotgun (WGS) entry which is preliminary data.</text>
</comment>
<dbReference type="Proteomes" id="UP000299102">
    <property type="component" value="Unassembled WGS sequence"/>
</dbReference>
<organism evidence="1 2">
    <name type="scientific">Eumeta variegata</name>
    <name type="common">Bagworm moth</name>
    <name type="synonym">Eumeta japonica</name>
    <dbReference type="NCBI Taxonomy" id="151549"/>
    <lineage>
        <taxon>Eukaryota</taxon>
        <taxon>Metazoa</taxon>
        <taxon>Ecdysozoa</taxon>
        <taxon>Arthropoda</taxon>
        <taxon>Hexapoda</taxon>
        <taxon>Insecta</taxon>
        <taxon>Pterygota</taxon>
        <taxon>Neoptera</taxon>
        <taxon>Endopterygota</taxon>
        <taxon>Lepidoptera</taxon>
        <taxon>Glossata</taxon>
        <taxon>Ditrysia</taxon>
        <taxon>Tineoidea</taxon>
        <taxon>Psychidae</taxon>
        <taxon>Oiketicinae</taxon>
        <taxon>Eumeta</taxon>
    </lineage>
</organism>
<sequence>MGNSFNSVVRAGSYDRTPSRALGPGACYGESFVAILITLFMVNGGCSFRSYNSLCNPSFPGRAKSHIICSEIHIYFGSFCTQVPNKANAVCSDIELSGRSQCVSAAKQKLKTRSVGDLRLGRAIARGGKDERGEPVNNARL</sequence>
<accession>A0A4C1SUB0</accession>